<dbReference type="AlphaFoldDB" id="A0A5E4Z1J1"/>
<dbReference type="EMBL" id="CABPRW010000021">
    <property type="protein sequence ID" value="VVE54976.1"/>
    <property type="molecule type" value="Genomic_DNA"/>
</dbReference>
<dbReference type="Pfam" id="PF13276">
    <property type="entry name" value="HTH_21"/>
    <property type="match status" value="1"/>
</dbReference>
<evidence type="ECO:0000313" key="3">
    <source>
        <dbReference type="Proteomes" id="UP000382577"/>
    </source>
</evidence>
<dbReference type="InterPro" id="IPR001584">
    <property type="entry name" value="Integrase_cat-core"/>
</dbReference>
<dbReference type="InterPro" id="IPR036397">
    <property type="entry name" value="RNaseH_sf"/>
</dbReference>
<dbReference type="NCBIfam" id="NF033516">
    <property type="entry name" value="transpos_IS3"/>
    <property type="match status" value="1"/>
</dbReference>
<dbReference type="PANTHER" id="PTHR46889:SF4">
    <property type="entry name" value="TRANSPOSASE INSO FOR INSERTION SEQUENCE ELEMENT IS911B-RELATED"/>
    <property type="match status" value="1"/>
</dbReference>
<accession>A0A5E4Z1J1</accession>
<dbReference type="InterPro" id="IPR048020">
    <property type="entry name" value="Transpos_IS3"/>
</dbReference>
<gene>
    <name evidence="2" type="ORF">PFI31113_04943</name>
</gene>
<dbReference type="InterPro" id="IPR012337">
    <property type="entry name" value="RNaseH-like_sf"/>
</dbReference>
<dbReference type="GO" id="GO:0015074">
    <property type="term" value="P:DNA integration"/>
    <property type="evidence" value="ECO:0007669"/>
    <property type="project" value="InterPro"/>
</dbReference>
<organism evidence="2 3">
    <name type="scientific">Pandoraea fibrosis</name>
    <dbReference type="NCBI Taxonomy" id="1891094"/>
    <lineage>
        <taxon>Bacteria</taxon>
        <taxon>Pseudomonadati</taxon>
        <taxon>Pseudomonadota</taxon>
        <taxon>Betaproteobacteria</taxon>
        <taxon>Burkholderiales</taxon>
        <taxon>Burkholderiaceae</taxon>
        <taxon>Pandoraea</taxon>
    </lineage>
</organism>
<protein>
    <submittedName>
        <fullName evidence="2">IS3 family transposase</fullName>
    </submittedName>
</protein>
<dbReference type="Proteomes" id="UP000382577">
    <property type="component" value="Unassembled WGS sequence"/>
</dbReference>
<dbReference type="PANTHER" id="PTHR46889">
    <property type="entry name" value="TRANSPOSASE INSF FOR INSERTION SEQUENCE IS3B-RELATED"/>
    <property type="match status" value="1"/>
</dbReference>
<reference evidence="2 3" key="1">
    <citation type="submission" date="2019-08" db="EMBL/GenBank/DDBJ databases">
        <authorList>
            <person name="Peeters C."/>
        </authorList>
    </citation>
    <scope>NUCLEOTIDE SEQUENCE [LARGE SCALE GENOMIC DNA]</scope>
    <source>
        <strain evidence="2 3">LMG 31113</strain>
    </source>
</reference>
<sequence length="206" mass="23611">MKFGFMAKHRGIWPVNLMCDALGVSRSGFYAWLSRPPSQRSQDDEVLGERVRQSFMASDRTYGARRVWRDVLALGFRCGQHRIERLMRVQGLRARPRRRGVPKDAGPRSVIAGNVLDRQFQADGPDQKWVADFTYIWTAEGWLYVAAVLDLYSRRIVGWSMQSSMTSQLVADALMMAVWRRGRPKELLHHSDQGSQGGFNRSSQHL</sequence>
<proteinExistence type="predicted"/>
<name>A0A5E4Z1J1_9BURK</name>
<dbReference type="InterPro" id="IPR025948">
    <property type="entry name" value="HTH-like_dom"/>
</dbReference>
<dbReference type="GO" id="GO:0003676">
    <property type="term" value="F:nucleic acid binding"/>
    <property type="evidence" value="ECO:0007669"/>
    <property type="project" value="InterPro"/>
</dbReference>
<dbReference type="Gene3D" id="3.30.420.10">
    <property type="entry name" value="Ribonuclease H-like superfamily/Ribonuclease H"/>
    <property type="match status" value="1"/>
</dbReference>
<dbReference type="SUPFAM" id="SSF53098">
    <property type="entry name" value="Ribonuclease H-like"/>
    <property type="match status" value="1"/>
</dbReference>
<evidence type="ECO:0000259" key="1">
    <source>
        <dbReference type="PROSITE" id="PS50994"/>
    </source>
</evidence>
<dbReference type="Pfam" id="PF00665">
    <property type="entry name" value="rve"/>
    <property type="match status" value="1"/>
</dbReference>
<dbReference type="InterPro" id="IPR050900">
    <property type="entry name" value="Transposase_IS3/IS150/IS904"/>
</dbReference>
<dbReference type="PROSITE" id="PS50994">
    <property type="entry name" value="INTEGRASE"/>
    <property type="match status" value="1"/>
</dbReference>
<feature type="domain" description="Integrase catalytic" evidence="1">
    <location>
        <begin position="121"/>
        <end position="206"/>
    </location>
</feature>
<evidence type="ECO:0000313" key="2">
    <source>
        <dbReference type="EMBL" id="VVE54976.1"/>
    </source>
</evidence>